<dbReference type="Proteomes" id="UP000009022">
    <property type="component" value="Unassembled WGS sequence"/>
</dbReference>
<dbReference type="InterPro" id="IPR045857">
    <property type="entry name" value="O16G_dom_2"/>
</dbReference>
<dbReference type="SMART" id="SM00642">
    <property type="entry name" value="Aamy"/>
    <property type="match status" value="1"/>
</dbReference>
<evidence type="ECO:0000259" key="1">
    <source>
        <dbReference type="SMART" id="SM00642"/>
    </source>
</evidence>
<dbReference type="RefSeq" id="XP_002108398.1">
    <property type="nucleotide sequence ID" value="XM_002108362.1"/>
</dbReference>
<dbReference type="FunFam" id="3.90.400.10:FF:000004">
    <property type="entry name" value="Oligo-1,6-glucosidase"/>
    <property type="match status" value="1"/>
</dbReference>
<dbReference type="SUPFAM" id="SSF51445">
    <property type="entry name" value="(Trans)glycosidases"/>
    <property type="match status" value="1"/>
</dbReference>
<dbReference type="OrthoDB" id="1740265at2759"/>
<protein>
    <recommendedName>
        <fullName evidence="1">Glycosyl hydrolase family 13 catalytic domain-containing protein</fullName>
    </recommendedName>
</protein>
<dbReference type="GO" id="GO:0005975">
    <property type="term" value="P:carbohydrate metabolic process"/>
    <property type="evidence" value="ECO:0007669"/>
    <property type="project" value="InterPro"/>
</dbReference>
<dbReference type="FunCoup" id="B3RKN8">
    <property type="interactions" value="23"/>
</dbReference>
<dbReference type="GeneID" id="6750342"/>
<keyword evidence="3" id="KW-1185">Reference proteome</keyword>
<dbReference type="InParanoid" id="B3RKN8"/>
<accession>B3RKN8</accession>
<evidence type="ECO:0000313" key="3">
    <source>
        <dbReference type="Proteomes" id="UP000009022"/>
    </source>
</evidence>
<dbReference type="Gene3D" id="3.20.20.80">
    <property type="entry name" value="Glycosidases"/>
    <property type="match status" value="1"/>
</dbReference>
<dbReference type="InterPro" id="IPR006047">
    <property type="entry name" value="GH13_cat_dom"/>
</dbReference>
<dbReference type="InterPro" id="IPR017853">
    <property type="entry name" value="GH"/>
</dbReference>
<sequence length="465" mass="53908">HPTCDQNLQWWQTSIIYQIYPRSFQDSNNDGVGDLKGIEQRLSHFKDIHVDAVWLSPMFKSPMKDFGYDVSDYTDVDPIFGNMADFDSLLAAMQKQGIKLILDFVPNHSSDQHEWFIESRSSLNNPKRQWYMWAEPKGMDADNNPIPPNNWISVFSGSMWEFDNKTNQFYLHQFLVEQPDLNYTNPEVVEASKNVLRFWLNKGVDGFRIDAIKHVYENPKLPDEVPDPNYRPGVDAPYSSLIHNETTDFPPLHWLNRQWRSVFDEYSKTKPRFAVGEAYDPIDIIMLYYGTQQQPEFHFPFNFFLLTLPKWTGNTLNQTVHDWMSKMPACGWPNWVVGNHDNHRISNRRGPKLVKAVNAVNLLLPGTPTTYYGEEINMRNVKISLADTQDPFGLQNPDIYESVSRDPERTPMQWDDSPNAGFSASGIKTWLPIADDYKSVNVKVEKANPNSHLNFYRSLATLRQS</sequence>
<dbReference type="PANTHER" id="PTHR10357">
    <property type="entry name" value="ALPHA-AMYLASE FAMILY MEMBER"/>
    <property type="match status" value="1"/>
</dbReference>
<dbReference type="EMBL" id="DS985241">
    <property type="protein sequence ID" value="EDV29196.1"/>
    <property type="molecule type" value="Genomic_DNA"/>
</dbReference>
<feature type="non-terminal residue" evidence="2">
    <location>
        <position position="1"/>
    </location>
</feature>
<dbReference type="KEGG" id="tad:TRIADDRAFT_1842"/>
<organism evidence="2 3">
    <name type="scientific">Trichoplax adhaerens</name>
    <name type="common">Trichoplax reptans</name>
    <dbReference type="NCBI Taxonomy" id="10228"/>
    <lineage>
        <taxon>Eukaryota</taxon>
        <taxon>Metazoa</taxon>
        <taxon>Placozoa</taxon>
        <taxon>Uniplacotomia</taxon>
        <taxon>Trichoplacea</taxon>
        <taxon>Trichoplacidae</taxon>
        <taxon>Trichoplax</taxon>
    </lineage>
</organism>
<dbReference type="STRING" id="10228.B3RKN8"/>
<dbReference type="PhylomeDB" id="B3RKN8"/>
<feature type="non-terminal residue" evidence="2">
    <location>
        <position position="465"/>
    </location>
</feature>
<dbReference type="eggNOG" id="KOG0471">
    <property type="taxonomic scope" value="Eukaryota"/>
</dbReference>
<reference evidence="2 3" key="1">
    <citation type="journal article" date="2008" name="Nature">
        <title>The Trichoplax genome and the nature of placozoans.</title>
        <authorList>
            <person name="Srivastava M."/>
            <person name="Begovic E."/>
            <person name="Chapman J."/>
            <person name="Putnam N.H."/>
            <person name="Hellsten U."/>
            <person name="Kawashima T."/>
            <person name="Kuo A."/>
            <person name="Mitros T."/>
            <person name="Salamov A."/>
            <person name="Carpenter M.L."/>
            <person name="Signorovitch A.Y."/>
            <person name="Moreno M.A."/>
            <person name="Kamm K."/>
            <person name="Grimwood J."/>
            <person name="Schmutz J."/>
            <person name="Shapiro H."/>
            <person name="Grigoriev I.V."/>
            <person name="Buss L.W."/>
            <person name="Schierwater B."/>
            <person name="Dellaporta S.L."/>
            <person name="Rokhsar D.S."/>
        </authorList>
    </citation>
    <scope>NUCLEOTIDE SEQUENCE [LARGE SCALE GENOMIC DNA]</scope>
    <source>
        <strain evidence="2 3">Grell-BS-1999</strain>
    </source>
</reference>
<gene>
    <name evidence="2" type="ORF">TRIADDRAFT_1842</name>
</gene>
<dbReference type="HOGENOM" id="CLU_006462_2_3_1"/>
<dbReference type="CTD" id="6750342"/>
<evidence type="ECO:0000313" key="2">
    <source>
        <dbReference type="EMBL" id="EDV29196.1"/>
    </source>
</evidence>
<dbReference type="PANTHER" id="PTHR10357:SF179">
    <property type="entry name" value="NEUTRAL AND BASIC AMINO ACID TRANSPORT PROTEIN RBAT"/>
    <property type="match status" value="1"/>
</dbReference>
<proteinExistence type="predicted"/>
<name>B3RKN8_TRIAD</name>
<dbReference type="Gene3D" id="3.90.400.10">
    <property type="entry name" value="Oligo-1,6-glucosidase, Domain 2"/>
    <property type="match status" value="1"/>
</dbReference>
<dbReference type="AlphaFoldDB" id="B3RKN8"/>
<feature type="domain" description="Glycosyl hydrolase family 13 catalytic" evidence="1">
    <location>
        <begin position="18"/>
        <end position="409"/>
    </location>
</feature>
<dbReference type="OMA" id="LEDKYIF"/>
<dbReference type="Pfam" id="PF00128">
    <property type="entry name" value="Alpha-amylase"/>
    <property type="match status" value="1"/>
</dbReference>